<feature type="transmembrane region" description="Helical" evidence="6">
    <location>
        <begin position="103"/>
        <end position="121"/>
    </location>
</feature>
<feature type="transmembrane region" description="Helical" evidence="6">
    <location>
        <begin position="383"/>
        <end position="402"/>
    </location>
</feature>
<evidence type="ECO:0000256" key="2">
    <source>
        <dbReference type="ARBA" id="ARBA00010992"/>
    </source>
</evidence>
<dbReference type="InterPro" id="IPR005828">
    <property type="entry name" value="MFS_sugar_transport-like"/>
</dbReference>
<evidence type="ECO:0000256" key="1">
    <source>
        <dbReference type="ARBA" id="ARBA00004141"/>
    </source>
</evidence>
<dbReference type="PROSITE" id="PS00216">
    <property type="entry name" value="SUGAR_TRANSPORT_1"/>
    <property type="match status" value="1"/>
</dbReference>
<feature type="transmembrane region" description="Helical" evidence="6">
    <location>
        <begin position="423"/>
        <end position="441"/>
    </location>
</feature>
<dbReference type="InterPro" id="IPR020846">
    <property type="entry name" value="MFS_dom"/>
</dbReference>
<gene>
    <name evidence="8" type="ORF">Z520_01950</name>
</gene>
<dbReference type="InterPro" id="IPR036259">
    <property type="entry name" value="MFS_trans_sf"/>
</dbReference>
<feature type="transmembrane region" description="Helical" evidence="6">
    <location>
        <begin position="161"/>
        <end position="181"/>
    </location>
</feature>
<evidence type="ECO:0000256" key="4">
    <source>
        <dbReference type="ARBA" id="ARBA00022989"/>
    </source>
</evidence>
<organism evidence="8 9">
    <name type="scientific">Fonsecaea multimorphosa CBS 102226</name>
    <dbReference type="NCBI Taxonomy" id="1442371"/>
    <lineage>
        <taxon>Eukaryota</taxon>
        <taxon>Fungi</taxon>
        <taxon>Dikarya</taxon>
        <taxon>Ascomycota</taxon>
        <taxon>Pezizomycotina</taxon>
        <taxon>Eurotiomycetes</taxon>
        <taxon>Chaetothyriomycetidae</taxon>
        <taxon>Chaetothyriales</taxon>
        <taxon>Herpotrichiellaceae</taxon>
        <taxon>Fonsecaea</taxon>
    </lineage>
</organism>
<proteinExistence type="inferred from homology"/>
<comment type="similarity">
    <text evidence="2">Belongs to the major facilitator superfamily. Sugar transporter (TC 2.A.1.1) family.</text>
</comment>
<feature type="transmembrane region" description="Helical" evidence="6">
    <location>
        <begin position="356"/>
        <end position="377"/>
    </location>
</feature>
<keyword evidence="3 6" id="KW-0812">Transmembrane</keyword>
<comment type="subcellular location">
    <subcellularLocation>
        <location evidence="1">Membrane</location>
        <topology evidence="1">Multi-pass membrane protein</topology>
    </subcellularLocation>
</comment>
<dbReference type="PANTHER" id="PTHR48022:SF64">
    <property type="entry name" value="MAJOR FACILITATOR SUPERFAMILY (MFS) PROFILE DOMAIN-CONTAINING PROTEIN"/>
    <property type="match status" value="1"/>
</dbReference>
<keyword evidence="5 6" id="KW-0472">Membrane</keyword>
<dbReference type="PANTHER" id="PTHR48022">
    <property type="entry name" value="PLASTIDIC GLUCOSE TRANSPORTER 4"/>
    <property type="match status" value="1"/>
</dbReference>
<dbReference type="Pfam" id="PF00083">
    <property type="entry name" value="Sugar_tr"/>
    <property type="match status" value="1"/>
</dbReference>
<dbReference type="Gene3D" id="1.20.1250.20">
    <property type="entry name" value="MFS general substrate transporter like domains"/>
    <property type="match status" value="1"/>
</dbReference>
<dbReference type="SUPFAM" id="SSF103473">
    <property type="entry name" value="MFS general substrate transporter"/>
    <property type="match status" value="1"/>
</dbReference>
<dbReference type="InterPro" id="IPR050360">
    <property type="entry name" value="MFS_Sugar_Transporters"/>
</dbReference>
<dbReference type="GeneID" id="27707696"/>
<dbReference type="PROSITE" id="PS50850">
    <property type="entry name" value="MFS"/>
    <property type="match status" value="1"/>
</dbReference>
<accession>A0A0D2IXP9</accession>
<dbReference type="Proteomes" id="UP000053411">
    <property type="component" value="Unassembled WGS sequence"/>
</dbReference>
<reference evidence="8 9" key="1">
    <citation type="submission" date="2015-01" db="EMBL/GenBank/DDBJ databases">
        <title>The Genome Sequence of Fonsecaea multimorphosa CBS 102226.</title>
        <authorList>
            <consortium name="The Broad Institute Genomics Platform"/>
            <person name="Cuomo C."/>
            <person name="de Hoog S."/>
            <person name="Gorbushina A."/>
            <person name="Stielow B."/>
            <person name="Teixiera M."/>
            <person name="Abouelleil A."/>
            <person name="Chapman S.B."/>
            <person name="Priest M."/>
            <person name="Young S.K."/>
            <person name="Wortman J."/>
            <person name="Nusbaum C."/>
            <person name="Birren B."/>
        </authorList>
    </citation>
    <scope>NUCLEOTIDE SEQUENCE [LARGE SCALE GENOMIC DNA]</scope>
    <source>
        <strain evidence="8 9">CBS 102226</strain>
    </source>
</reference>
<feature type="transmembrane region" description="Helical" evidence="6">
    <location>
        <begin position="193"/>
        <end position="213"/>
    </location>
</feature>
<dbReference type="OrthoDB" id="6133115at2759"/>
<dbReference type="FunFam" id="1.20.1250.20:FF:000117">
    <property type="entry name" value="MFS hexose transporter"/>
    <property type="match status" value="1"/>
</dbReference>
<feature type="transmembrane region" description="Helical" evidence="6">
    <location>
        <begin position="70"/>
        <end position="91"/>
    </location>
</feature>
<protein>
    <recommendedName>
        <fullName evidence="7">Major facilitator superfamily (MFS) profile domain-containing protein</fullName>
    </recommendedName>
</protein>
<evidence type="ECO:0000256" key="6">
    <source>
        <dbReference type="SAM" id="Phobius"/>
    </source>
</evidence>
<feature type="domain" description="Major facilitator superfamily (MFS) profile" evidence="7">
    <location>
        <begin position="34"/>
        <end position="476"/>
    </location>
</feature>
<evidence type="ECO:0000256" key="3">
    <source>
        <dbReference type="ARBA" id="ARBA00022692"/>
    </source>
</evidence>
<keyword evidence="9" id="KW-1185">Reference proteome</keyword>
<dbReference type="VEuPathDB" id="FungiDB:Z520_01950"/>
<dbReference type="AlphaFoldDB" id="A0A0D2IXP9"/>
<evidence type="ECO:0000259" key="7">
    <source>
        <dbReference type="PROSITE" id="PS50850"/>
    </source>
</evidence>
<dbReference type="GO" id="GO:0005351">
    <property type="term" value="F:carbohydrate:proton symporter activity"/>
    <property type="evidence" value="ECO:0007669"/>
    <property type="project" value="TreeGrafter"/>
</dbReference>
<dbReference type="EMBL" id="KN848064">
    <property type="protein sequence ID" value="KIY01812.1"/>
    <property type="molecule type" value="Genomic_DNA"/>
</dbReference>
<sequence>MSSAIESRPPRPSDVSRKGKWWWQDAGLRRLYLLILVAILSSATNGYDGSMMNGLQTLIYWQNYFNHPEGATLGLLNAIQSVGSICSLPYAPYLADSIGRKKTIFFGSCFVALGVALQTAAQNIGMFIAGRFFIGHGSSVTIVASPLLITELCHPAQRGKVTAVFNTFWYFGSLIAAWTTFGTLRMTNDWSWRLPSLLQAVPSLLQLCLIWWLPESPRYLVSKERYDDALDKASCVVAVEYHTNGDRSNEWLRFEFAEIRTSLEIEKEGENHGWKALFATPGNRRRLLICIACGMFSQLSGNGLIGYYLNKILDLLGYTDPLFQNKINGIYAATNWVEAMSAAFLVDYLGRRPMFLASNSSMVVTFGLWIAFTAVTIQSNSPQFGTGALVMMFLHTLAYNLVWTSLNVAYPVEILPYHLRAKGLTAFSFSVSLSLFFGQYVNPVGIERLGWHWYIVYEVWLVIELLVVIFLFVETRGSTLEEIATLFDGTDQVEQLRVQALEKKVQATEAEVIQVENVQVME</sequence>
<feature type="transmembrane region" description="Helical" evidence="6">
    <location>
        <begin position="127"/>
        <end position="149"/>
    </location>
</feature>
<evidence type="ECO:0000313" key="9">
    <source>
        <dbReference type="Proteomes" id="UP000053411"/>
    </source>
</evidence>
<feature type="transmembrane region" description="Helical" evidence="6">
    <location>
        <begin position="453"/>
        <end position="473"/>
    </location>
</feature>
<dbReference type="GO" id="GO:0016020">
    <property type="term" value="C:membrane"/>
    <property type="evidence" value="ECO:0007669"/>
    <property type="project" value="UniProtKB-SubCell"/>
</dbReference>
<dbReference type="RefSeq" id="XP_016635934.1">
    <property type="nucleotide sequence ID" value="XM_016772464.1"/>
</dbReference>
<keyword evidence="4 6" id="KW-1133">Transmembrane helix</keyword>
<feature type="transmembrane region" description="Helical" evidence="6">
    <location>
        <begin position="329"/>
        <end position="349"/>
    </location>
</feature>
<evidence type="ECO:0000256" key="5">
    <source>
        <dbReference type="ARBA" id="ARBA00023136"/>
    </source>
</evidence>
<evidence type="ECO:0000313" key="8">
    <source>
        <dbReference type="EMBL" id="KIY01812.1"/>
    </source>
</evidence>
<dbReference type="InterPro" id="IPR005829">
    <property type="entry name" value="Sugar_transporter_CS"/>
</dbReference>
<name>A0A0D2IXP9_9EURO</name>
<feature type="transmembrane region" description="Helical" evidence="6">
    <location>
        <begin position="287"/>
        <end position="309"/>
    </location>
</feature>